<dbReference type="Proteomes" id="UP000183988">
    <property type="component" value="Unassembled WGS sequence"/>
</dbReference>
<evidence type="ECO:0000313" key="8">
    <source>
        <dbReference type="Proteomes" id="UP000183988"/>
    </source>
</evidence>
<evidence type="ECO:0000256" key="1">
    <source>
        <dbReference type="ARBA" id="ARBA00004141"/>
    </source>
</evidence>
<dbReference type="Pfam" id="PF04932">
    <property type="entry name" value="Wzy_C"/>
    <property type="match status" value="1"/>
</dbReference>
<feature type="transmembrane region" description="Helical" evidence="5">
    <location>
        <begin position="182"/>
        <end position="201"/>
    </location>
</feature>
<gene>
    <name evidence="7" type="ORF">SAMN05216225_103920</name>
</gene>
<dbReference type="AlphaFoldDB" id="A0A1M5KKB4"/>
<dbReference type="InterPro" id="IPR051533">
    <property type="entry name" value="WaaL-like"/>
</dbReference>
<comment type="subcellular location">
    <subcellularLocation>
        <location evidence="1">Membrane</location>
        <topology evidence="1">Multi-pass membrane protein</topology>
    </subcellularLocation>
</comment>
<feature type="transmembrane region" description="Helical" evidence="5">
    <location>
        <begin position="230"/>
        <end position="248"/>
    </location>
</feature>
<organism evidence="7 8">
    <name type="scientific">Ornithinibacillus halophilus</name>
    <dbReference type="NCBI Taxonomy" id="930117"/>
    <lineage>
        <taxon>Bacteria</taxon>
        <taxon>Bacillati</taxon>
        <taxon>Bacillota</taxon>
        <taxon>Bacilli</taxon>
        <taxon>Bacillales</taxon>
        <taxon>Bacillaceae</taxon>
        <taxon>Ornithinibacillus</taxon>
    </lineage>
</organism>
<feature type="transmembrane region" description="Helical" evidence="5">
    <location>
        <begin position="313"/>
        <end position="332"/>
    </location>
</feature>
<evidence type="ECO:0000256" key="2">
    <source>
        <dbReference type="ARBA" id="ARBA00022692"/>
    </source>
</evidence>
<protein>
    <submittedName>
        <fullName evidence="7">O-Antigen ligase</fullName>
    </submittedName>
</protein>
<feature type="domain" description="O-antigen ligase-related" evidence="6">
    <location>
        <begin position="191"/>
        <end position="321"/>
    </location>
</feature>
<dbReference type="GO" id="GO:0016020">
    <property type="term" value="C:membrane"/>
    <property type="evidence" value="ECO:0007669"/>
    <property type="project" value="UniProtKB-SubCell"/>
</dbReference>
<dbReference type="RefSeq" id="WP_072891424.1">
    <property type="nucleotide sequence ID" value="NZ_FQVW01000039.1"/>
</dbReference>
<dbReference type="OrthoDB" id="9796592at2"/>
<evidence type="ECO:0000256" key="5">
    <source>
        <dbReference type="SAM" id="Phobius"/>
    </source>
</evidence>
<evidence type="ECO:0000256" key="4">
    <source>
        <dbReference type="ARBA" id="ARBA00023136"/>
    </source>
</evidence>
<name>A0A1M5KKB4_9BACI</name>
<dbReference type="STRING" id="930117.SAMN05216225_103920"/>
<keyword evidence="7" id="KW-0436">Ligase</keyword>
<feature type="transmembrane region" description="Helical" evidence="5">
    <location>
        <begin position="118"/>
        <end position="138"/>
    </location>
</feature>
<evidence type="ECO:0000256" key="3">
    <source>
        <dbReference type="ARBA" id="ARBA00022989"/>
    </source>
</evidence>
<feature type="transmembrane region" description="Helical" evidence="5">
    <location>
        <begin position="158"/>
        <end position="175"/>
    </location>
</feature>
<feature type="transmembrane region" description="Helical" evidence="5">
    <location>
        <begin position="12"/>
        <end position="29"/>
    </location>
</feature>
<dbReference type="PANTHER" id="PTHR37422:SF21">
    <property type="entry name" value="EXOQ-LIKE PROTEIN"/>
    <property type="match status" value="1"/>
</dbReference>
<reference evidence="7 8" key="1">
    <citation type="submission" date="2016-11" db="EMBL/GenBank/DDBJ databases">
        <authorList>
            <person name="Jaros S."/>
            <person name="Januszkiewicz K."/>
            <person name="Wedrychowicz H."/>
        </authorList>
    </citation>
    <scope>NUCLEOTIDE SEQUENCE [LARGE SCALE GENOMIC DNA]</scope>
    <source>
        <strain evidence="7 8">IBRC-M 10683</strain>
    </source>
</reference>
<keyword evidence="8" id="KW-1185">Reference proteome</keyword>
<feature type="transmembrane region" description="Helical" evidence="5">
    <location>
        <begin position="83"/>
        <end position="106"/>
    </location>
</feature>
<keyword evidence="4 5" id="KW-0472">Membrane</keyword>
<proteinExistence type="predicted"/>
<keyword evidence="2 5" id="KW-0812">Transmembrane</keyword>
<dbReference type="GO" id="GO:0016874">
    <property type="term" value="F:ligase activity"/>
    <property type="evidence" value="ECO:0007669"/>
    <property type="project" value="UniProtKB-KW"/>
</dbReference>
<feature type="transmembrane region" description="Helical" evidence="5">
    <location>
        <begin position="344"/>
        <end position="363"/>
    </location>
</feature>
<dbReference type="EMBL" id="FQVW01000039">
    <property type="protein sequence ID" value="SHG53237.1"/>
    <property type="molecule type" value="Genomic_DNA"/>
</dbReference>
<dbReference type="InterPro" id="IPR007016">
    <property type="entry name" value="O-antigen_ligase-rel_domated"/>
</dbReference>
<sequence>MREKTSIANRRMMMFICVVMMTSSIVFMEPAPYDLLFVVLFVGAFLFGYVVFHEQQLWPFILLLAFVQANLISMFFSHDLLYALHYFLITFYLIMTWVLFVGLSSYYREGLFPPLFKAYTLAALVAVVAGLLAYFQWIPGTELFLKYGRVTAFFKDPNVFGPFLIPPALFALYQASKRDHRLFKSLSWFSLFVLLTMGIILSFSRAAWGNFALALGVYLLLIKGKSVNRLRPLFLIVLVAIPGLGYFITSPTVENLFQERFSIQSYDYSRFENQENALENIVHFPLGFGPGHSEIMLDFAAHSLYIRVMVENGVLGGIAFILFLLACLWRSLSLVLTSLDEHRGIYVVIFASILGIVFNSFFVDTLHWRHFWLLLALPWLKTDVRKLGG</sequence>
<feature type="transmembrane region" description="Helical" evidence="5">
    <location>
        <begin position="57"/>
        <end position="77"/>
    </location>
</feature>
<evidence type="ECO:0000259" key="6">
    <source>
        <dbReference type="Pfam" id="PF04932"/>
    </source>
</evidence>
<evidence type="ECO:0000313" key="7">
    <source>
        <dbReference type="EMBL" id="SHG53237.1"/>
    </source>
</evidence>
<keyword evidence="3 5" id="KW-1133">Transmembrane helix</keyword>
<feature type="transmembrane region" description="Helical" evidence="5">
    <location>
        <begin position="35"/>
        <end position="52"/>
    </location>
</feature>
<accession>A0A1M5KKB4</accession>
<dbReference type="PANTHER" id="PTHR37422">
    <property type="entry name" value="TEICHURONIC ACID BIOSYNTHESIS PROTEIN TUAE"/>
    <property type="match status" value="1"/>
</dbReference>